<comment type="caution">
    <text evidence="1">The sequence shown here is derived from an EMBL/GenBank/DDBJ whole genome shotgun (WGS) entry which is preliminary data.</text>
</comment>
<dbReference type="Proteomes" id="UP001287356">
    <property type="component" value="Unassembled WGS sequence"/>
</dbReference>
<gene>
    <name evidence="1" type="ORF">B0T24DRAFT_685129</name>
</gene>
<dbReference type="EMBL" id="JAULSN010000013">
    <property type="protein sequence ID" value="KAK3361006.1"/>
    <property type="molecule type" value="Genomic_DNA"/>
</dbReference>
<dbReference type="AlphaFoldDB" id="A0AAE0JSG4"/>
<accession>A0AAE0JSG4</accession>
<proteinExistence type="predicted"/>
<reference evidence="1" key="1">
    <citation type="journal article" date="2023" name="Mol. Phylogenet. Evol.">
        <title>Genome-scale phylogeny and comparative genomics of the fungal order Sordariales.</title>
        <authorList>
            <person name="Hensen N."/>
            <person name="Bonometti L."/>
            <person name="Westerberg I."/>
            <person name="Brannstrom I.O."/>
            <person name="Guillou S."/>
            <person name="Cros-Aarteil S."/>
            <person name="Calhoun S."/>
            <person name="Haridas S."/>
            <person name="Kuo A."/>
            <person name="Mondo S."/>
            <person name="Pangilinan J."/>
            <person name="Riley R."/>
            <person name="LaButti K."/>
            <person name="Andreopoulos B."/>
            <person name="Lipzen A."/>
            <person name="Chen C."/>
            <person name="Yan M."/>
            <person name="Daum C."/>
            <person name="Ng V."/>
            <person name="Clum A."/>
            <person name="Steindorff A."/>
            <person name="Ohm R.A."/>
            <person name="Martin F."/>
            <person name="Silar P."/>
            <person name="Natvig D.O."/>
            <person name="Lalanne C."/>
            <person name="Gautier V."/>
            <person name="Ament-Velasquez S.L."/>
            <person name="Kruys A."/>
            <person name="Hutchinson M.I."/>
            <person name="Powell A.J."/>
            <person name="Barry K."/>
            <person name="Miller A.N."/>
            <person name="Grigoriev I.V."/>
            <person name="Debuchy R."/>
            <person name="Gladieux P."/>
            <person name="Hiltunen Thoren M."/>
            <person name="Johannesson H."/>
        </authorList>
    </citation>
    <scope>NUCLEOTIDE SEQUENCE</scope>
    <source>
        <strain evidence="1">CBS 958.72</strain>
    </source>
</reference>
<evidence type="ECO:0000313" key="1">
    <source>
        <dbReference type="EMBL" id="KAK3361006.1"/>
    </source>
</evidence>
<name>A0AAE0JSG4_9PEZI</name>
<evidence type="ECO:0000313" key="2">
    <source>
        <dbReference type="Proteomes" id="UP001287356"/>
    </source>
</evidence>
<keyword evidence="2" id="KW-1185">Reference proteome</keyword>
<reference evidence="1" key="2">
    <citation type="submission" date="2023-06" db="EMBL/GenBank/DDBJ databases">
        <authorList>
            <consortium name="Lawrence Berkeley National Laboratory"/>
            <person name="Haridas S."/>
            <person name="Hensen N."/>
            <person name="Bonometti L."/>
            <person name="Westerberg I."/>
            <person name="Brannstrom I.O."/>
            <person name="Guillou S."/>
            <person name="Cros-Aarteil S."/>
            <person name="Calhoun S."/>
            <person name="Kuo A."/>
            <person name="Mondo S."/>
            <person name="Pangilinan J."/>
            <person name="Riley R."/>
            <person name="Labutti K."/>
            <person name="Andreopoulos B."/>
            <person name="Lipzen A."/>
            <person name="Chen C."/>
            <person name="Yanf M."/>
            <person name="Daum C."/>
            <person name="Ng V."/>
            <person name="Clum A."/>
            <person name="Steindorff A."/>
            <person name="Ohm R."/>
            <person name="Martin F."/>
            <person name="Silar P."/>
            <person name="Natvig D."/>
            <person name="Lalanne C."/>
            <person name="Gautier V."/>
            <person name="Ament-Velasquez S.L."/>
            <person name="Kruys A."/>
            <person name="Hutchinson M.I."/>
            <person name="Powell A.J."/>
            <person name="Barry K."/>
            <person name="Miller A.N."/>
            <person name="Grigoriev I.V."/>
            <person name="Debuchy R."/>
            <person name="Gladieux P."/>
            <person name="Thoren M.H."/>
            <person name="Johannesson H."/>
        </authorList>
    </citation>
    <scope>NUCLEOTIDE SEQUENCE</scope>
    <source>
        <strain evidence="1">CBS 958.72</strain>
    </source>
</reference>
<protein>
    <submittedName>
        <fullName evidence="1">Uncharacterized protein</fullName>
    </submittedName>
</protein>
<sequence length="350" mass="37951">MATLHSCLASEFDVQDYHFLVDPIDHHHITCDGFPQRDHLNEAFPGSKIDIHFNPTTGEMSVSTLGAALQVELMYLLLGKFRVVIAAHPQIADTEVIPFLPTGDTIAAKVPHPLVSLYQSARDVTPSIVINTSIFAGNRGNKGGKNTMSKSAPAHVMTRYPGLQTMVRLDLGGLTVECVDREHLERRVQRIADLSSVLTWTRDEHGNIIGTSESLSKEDGELRLRLSGNGSNVPGQGVEVAVKYSEILDAIRLGGKAGRLGGVPQDNNSITLQSSVVPFPSFRRHIFASHFNANIVGRAGRLLSLGGTATAATTVLGGARMFRPLPHATNRARAVVSPWSRILARLPRKL</sequence>
<organism evidence="1 2">
    <name type="scientific">Lasiosphaeria ovina</name>
    <dbReference type="NCBI Taxonomy" id="92902"/>
    <lineage>
        <taxon>Eukaryota</taxon>
        <taxon>Fungi</taxon>
        <taxon>Dikarya</taxon>
        <taxon>Ascomycota</taxon>
        <taxon>Pezizomycotina</taxon>
        <taxon>Sordariomycetes</taxon>
        <taxon>Sordariomycetidae</taxon>
        <taxon>Sordariales</taxon>
        <taxon>Lasiosphaeriaceae</taxon>
        <taxon>Lasiosphaeria</taxon>
    </lineage>
</organism>